<feature type="transmembrane region" description="Helical" evidence="1">
    <location>
        <begin position="199"/>
        <end position="218"/>
    </location>
</feature>
<keyword evidence="1" id="KW-1133">Transmembrane helix</keyword>
<evidence type="ECO:0000313" key="3">
    <source>
        <dbReference type="EMBL" id="MFC0674362.1"/>
    </source>
</evidence>
<protein>
    <submittedName>
        <fullName evidence="3">Lysostaphin resistance A-like protein</fullName>
    </submittedName>
</protein>
<dbReference type="Proteomes" id="UP001589793">
    <property type="component" value="Unassembled WGS sequence"/>
</dbReference>
<dbReference type="Pfam" id="PF02517">
    <property type="entry name" value="Rce1-like"/>
    <property type="match status" value="1"/>
</dbReference>
<name>A0ABV6RBJ1_9MICO</name>
<reference evidence="3 4" key="1">
    <citation type="submission" date="2024-09" db="EMBL/GenBank/DDBJ databases">
        <authorList>
            <person name="Sun Q."/>
            <person name="Mori K."/>
        </authorList>
    </citation>
    <scope>NUCLEOTIDE SEQUENCE [LARGE SCALE GENOMIC DNA]</scope>
    <source>
        <strain evidence="3 4">CICC 10874</strain>
    </source>
</reference>
<evidence type="ECO:0000259" key="2">
    <source>
        <dbReference type="Pfam" id="PF02517"/>
    </source>
</evidence>
<comment type="caution">
    <text evidence="3">The sequence shown here is derived from an EMBL/GenBank/DDBJ whole genome shotgun (WGS) entry which is preliminary data.</text>
</comment>
<feature type="transmembrane region" description="Helical" evidence="1">
    <location>
        <begin position="224"/>
        <end position="242"/>
    </location>
</feature>
<keyword evidence="1" id="KW-0812">Transmembrane</keyword>
<keyword evidence="4" id="KW-1185">Reference proteome</keyword>
<evidence type="ECO:0000313" key="4">
    <source>
        <dbReference type="Proteomes" id="UP001589793"/>
    </source>
</evidence>
<dbReference type="PANTHER" id="PTHR36435">
    <property type="entry name" value="SLR1288 PROTEIN"/>
    <property type="match status" value="1"/>
</dbReference>
<gene>
    <name evidence="3" type="ORF">ACFFF6_10395</name>
</gene>
<feature type="transmembrane region" description="Helical" evidence="1">
    <location>
        <begin position="88"/>
        <end position="108"/>
    </location>
</feature>
<sequence length="313" mass="32878">MTTHPVPSPLPGPAPSDAALRRAAAVIPGRPFGAHLRMSWWRPLVILPVLAIAMFGVQIVLLMIVVLLEYALTGRDPADPSMTPLMLLATNLSLLVLAPLALLLLVLVGGAPWRSALRLGRTFSWRRLGSLLLVFGVLIGAVYAVTSMIWPLGTTPVITATTVALIAVALLSTPLQAAAEEVVFRGVITAAIASWVRPARIAIVLGITVSSVLFGLAHGAGDPWLIAYYVTFGLSMALMALISRGLEAPIAFHVMNNVISMVIGAVSAGGGGLVIDRSAGAGGPFMLVFIALDLVAVAIVWLLERRRATRLDG</sequence>
<feature type="transmembrane region" description="Helical" evidence="1">
    <location>
        <begin position="156"/>
        <end position="178"/>
    </location>
</feature>
<organism evidence="3 4">
    <name type="scientific">Brachybacterium hainanense</name>
    <dbReference type="NCBI Taxonomy" id="1541174"/>
    <lineage>
        <taxon>Bacteria</taxon>
        <taxon>Bacillati</taxon>
        <taxon>Actinomycetota</taxon>
        <taxon>Actinomycetes</taxon>
        <taxon>Micrococcales</taxon>
        <taxon>Dermabacteraceae</taxon>
        <taxon>Brachybacterium</taxon>
    </lineage>
</organism>
<feature type="transmembrane region" description="Helical" evidence="1">
    <location>
        <begin position="254"/>
        <end position="275"/>
    </location>
</feature>
<feature type="domain" description="CAAX prenyl protease 2/Lysostaphin resistance protein A-like" evidence="2">
    <location>
        <begin position="165"/>
        <end position="259"/>
    </location>
</feature>
<keyword evidence="1" id="KW-0472">Membrane</keyword>
<dbReference type="InterPro" id="IPR052710">
    <property type="entry name" value="CAAX_protease"/>
</dbReference>
<feature type="transmembrane region" description="Helical" evidence="1">
    <location>
        <begin position="281"/>
        <end position="303"/>
    </location>
</feature>
<evidence type="ECO:0000256" key="1">
    <source>
        <dbReference type="SAM" id="Phobius"/>
    </source>
</evidence>
<feature type="transmembrane region" description="Helical" evidence="1">
    <location>
        <begin position="128"/>
        <end position="150"/>
    </location>
</feature>
<dbReference type="PANTHER" id="PTHR36435:SF1">
    <property type="entry name" value="CAAX AMINO TERMINAL PROTEASE FAMILY PROTEIN"/>
    <property type="match status" value="1"/>
</dbReference>
<accession>A0ABV6RBJ1</accession>
<feature type="transmembrane region" description="Helical" evidence="1">
    <location>
        <begin position="44"/>
        <end position="68"/>
    </location>
</feature>
<dbReference type="RefSeq" id="WP_376980374.1">
    <property type="nucleotide sequence ID" value="NZ_JBHLSV010000010.1"/>
</dbReference>
<dbReference type="EMBL" id="JBHLSV010000010">
    <property type="protein sequence ID" value="MFC0674362.1"/>
    <property type="molecule type" value="Genomic_DNA"/>
</dbReference>
<dbReference type="InterPro" id="IPR003675">
    <property type="entry name" value="Rce1/LyrA-like_dom"/>
</dbReference>
<proteinExistence type="predicted"/>